<organism evidence="1">
    <name type="scientific">Cacopsylla melanoneura</name>
    <dbReference type="NCBI Taxonomy" id="428564"/>
    <lineage>
        <taxon>Eukaryota</taxon>
        <taxon>Metazoa</taxon>
        <taxon>Ecdysozoa</taxon>
        <taxon>Arthropoda</taxon>
        <taxon>Hexapoda</taxon>
        <taxon>Insecta</taxon>
        <taxon>Pterygota</taxon>
        <taxon>Neoptera</taxon>
        <taxon>Paraneoptera</taxon>
        <taxon>Hemiptera</taxon>
        <taxon>Sternorrhyncha</taxon>
        <taxon>Psylloidea</taxon>
        <taxon>Psyllidae</taxon>
        <taxon>Psyllinae</taxon>
        <taxon>Cacopsylla</taxon>
    </lineage>
</organism>
<protein>
    <submittedName>
        <fullName evidence="1">Uncharacterized protein</fullName>
    </submittedName>
</protein>
<name>A0A8D8YD08_9HEMI</name>
<sequence>MVTVAEHFSVFSFTWQCTIILPWYQGRYICSSGTSVRDKKFFRRLNRFNCWYRMPTWNPTNRSSPTWTYSDKAWRSQNSGCTSREMEMNMARNTARQGMTMMMQVGEMEQRR</sequence>
<accession>A0A8D8YD08</accession>
<proteinExistence type="predicted"/>
<dbReference type="EMBL" id="HBUF01371845">
    <property type="protein sequence ID" value="CAG6726523.1"/>
    <property type="molecule type" value="Transcribed_RNA"/>
</dbReference>
<dbReference type="AlphaFoldDB" id="A0A8D8YD08"/>
<dbReference type="EMBL" id="HBUF01371844">
    <property type="protein sequence ID" value="CAG6726518.1"/>
    <property type="molecule type" value="Transcribed_RNA"/>
</dbReference>
<evidence type="ECO:0000313" key="1">
    <source>
        <dbReference type="EMBL" id="CAG6726518.1"/>
    </source>
</evidence>
<reference evidence="1" key="1">
    <citation type="submission" date="2021-05" db="EMBL/GenBank/DDBJ databases">
        <authorList>
            <person name="Alioto T."/>
            <person name="Alioto T."/>
            <person name="Gomez Garrido J."/>
        </authorList>
    </citation>
    <scope>NUCLEOTIDE SEQUENCE</scope>
</reference>